<name>A0A819HZD8_9BILA</name>
<evidence type="ECO:0000313" key="2">
    <source>
        <dbReference type="EMBL" id="CAF1397275.1"/>
    </source>
</evidence>
<keyword evidence="1" id="KW-0472">Membrane</keyword>
<dbReference type="AlphaFoldDB" id="A0A819HZD8"/>
<accession>A0A819HZD8</accession>
<evidence type="ECO:0000256" key="1">
    <source>
        <dbReference type="SAM" id="Phobius"/>
    </source>
</evidence>
<dbReference type="EMBL" id="CAJNOG010001012">
    <property type="protein sequence ID" value="CAF1397275.1"/>
    <property type="molecule type" value="Genomic_DNA"/>
</dbReference>
<protein>
    <submittedName>
        <fullName evidence="3">Uncharacterized protein</fullName>
    </submittedName>
</protein>
<evidence type="ECO:0000313" key="3">
    <source>
        <dbReference type="EMBL" id="CAF3905096.1"/>
    </source>
</evidence>
<sequence length="173" mass="20157">MGSVLTQVLTNIYVMEWEQDLIQHQLQHHEVYGRTKILKLLLSKLSPKAGIPNSMTIDGQLDFISQAFNTILYTSTTYRQPRNIRLFKKFKGNEFRIFLLIGYSIFGNVLSGEWYVHLKVLAFIARLVEGEYLFVNAYERVRSLAAFFDEEFASLYTVNQIIPMSYLQVFVLI</sequence>
<dbReference type="EMBL" id="CAJOAZ010002203">
    <property type="protein sequence ID" value="CAF3905096.1"/>
    <property type="molecule type" value="Genomic_DNA"/>
</dbReference>
<proteinExistence type="predicted"/>
<reference evidence="3" key="1">
    <citation type="submission" date="2021-02" db="EMBL/GenBank/DDBJ databases">
        <authorList>
            <person name="Nowell W R."/>
        </authorList>
    </citation>
    <scope>NUCLEOTIDE SEQUENCE</scope>
</reference>
<organism evidence="3 4">
    <name type="scientific">Adineta steineri</name>
    <dbReference type="NCBI Taxonomy" id="433720"/>
    <lineage>
        <taxon>Eukaryota</taxon>
        <taxon>Metazoa</taxon>
        <taxon>Spiralia</taxon>
        <taxon>Gnathifera</taxon>
        <taxon>Rotifera</taxon>
        <taxon>Eurotatoria</taxon>
        <taxon>Bdelloidea</taxon>
        <taxon>Adinetida</taxon>
        <taxon>Adinetidae</taxon>
        <taxon>Adineta</taxon>
    </lineage>
</organism>
<keyword evidence="1" id="KW-1133">Transmembrane helix</keyword>
<evidence type="ECO:0000313" key="4">
    <source>
        <dbReference type="Proteomes" id="UP000663844"/>
    </source>
</evidence>
<comment type="caution">
    <text evidence="3">The sequence shown here is derived from an EMBL/GenBank/DDBJ whole genome shotgun (WGS) entry which is preliminary data.</text>
</comment>
<dbReference type="Proteomes" id="UP000663844">
    <property type="component" value="Unassembled WGS sequence"/>
</dbReference>
<dbReference type="Proteomes" id="UP000663845">
    <property type="component" value="Unassembled WGS sequence"/>
</dbReference>
<keyword evidence="1" id="KW-0812">Transmembrane</keyword>
<feature type="transmembrane region" description="Helical" evidence="1">
    <location>
        <begin position="95"/>
        <end position="116"/>
    </location>
</feature>
<gene>
    <name evidence="2" type="ORF">JYZ213_LOCUS37551</name>
    <name evidence="3" type="ORF">OXD698_LOCUS24161</name>
</gene>